<protein>
    <submittedName>
        <fullName evidence="2">Uncharacterized protein</fullName>
    </submittedName>
</protein>
<feature type="compositionally biased region" description="Polar residues" evidence="1">
    <location>
        <begin position="158"/>
        <end position="171"/>
    </location>
</feature>
<name>A0A0N1HP31_9EURO</name>
<accession>A0A0N1HP31</accession>
<reference evidence="2 3" key="1">
    <citation type="submission" date="2015-06" db="EMBL/GenBank/DDBJ databases">
        <title>Draft genome of the ant-associated black yeast Phialophora attae CBS 131958.</title>
        <authorList>
            <person name="Moreno L.F."/>
            <person name="Stielow B.J."/>
            <person name="de Hoog S."/>
            <person name="Vicente V.A."/>
            <person name="Weiss V.A."/>
            <person name="de Vries M."/>
            <person name="Cruz L.M."/>
            <person name="Souza E.M."/>
        </authorList>
    </citation>
    <scope>NUCLEOTIDE SEQUENCE [LARGE SCALE GENOMIC DNA]</scope>
    <source>
        <strain evidence="2 3">CBS 131958</strain>
    </source>
</reference>
<gene>
    <name evidence="2" type="ORF">AB675_6033</name>
</gene>
<dbReference type="EMBL" id="LFJN01000027">
    <property type="protein sequence ID" value="KPI36932.1"/>
    <property type="molecule type" value="Genomic_DNA"/>
</dbReference>
<feature type="region of interest" description="Disordered" evidence="1">
    <location>
        <begin position="156"/>
        <end position="207"/>
    </location>
</feature>
<sequence>MANAAVTALLIIFALAAILSTALWVSLRHRSRATHAAAAAAEAGRSTSHQQANSPISPTIAPRRGPSWWTTIFTRASNPARSIQRRDTASTHNSQNAESRYLCPAPGQTYALPRLQPHPSIKRARKAPPLVAARSAYRLPPGATPVEVITVHRRRVSNDISNHSSPRPSQAKNEDPDGALSPTHTGADWPLPQALSQPLPPSPPAKHEIITVATSDGNFENIYLEHGGEGARMGAARRVASGHGSGEKPLPDVMEGGHGRHGSFDFERSGLMPANGGGNGNGWRLSWW</sequence>
<evidence type="ECO:0000313" key="2">
    <source>
        <dbReference type="EMBL" id="KPI36932.1"/>
    </source>
</evidence>
<dbReference type="AlphaFoldDB" id="A0A0N1HP31"/>
<dbReference type="VEuPathDB" id="FungiDB:AB675_6033"/>
<evidence type="ECO:0000256" key="1">
    <source>
        <dbReference type="SAM" id="MobiDB-lite"/>
    </source>
</evidence>
<dbReference type="RefSeq" id="XP_017996895.1">
    <property type="nucleotide sequence ID" value="XM_018146295.1"/>
</dbReference>
<evidence type="ECO:0000313" key="3">
    <source>
        <dbReference type="Proteomes" id="UP000038010"/>
    </source>
</evidence>
<dbReference type="Proteomes" id="UP000038010">
    <property type="component" value="Unassembled WGS sequence"/>
</dbReference>
<comment type="caution">
    <text evidence="2">The sequence shown here is derived from an EMBL/GenBank/DDBJ whole genome shotgun (WGS) entry which is preliminary data.</text>
</comment>
<keyword evidence="3" id="KW-1185">Reference proteome</keyword>
<dbReference type="GeneID" id="28738175"/>
<feature type="region of interest" description="Disordered" evidence="1">
    <location>
        <begin position="79"/>
        <end position="102"/>
    </location>
</feature>
<proteinExistence type="predicted"/>
<feature type="compositionally biased region" description="Low complexity" evidence="1">
    <location>
        <begin position="38"/>
        <end position="49"/>
    </location>
</feature>
<organism evidence="2 3">
    <name type="scientific">Cyphellophora attinorum</name>
    <dbReference type="NCBI Taxonomy" id="1664694"/>
    <lineage>
        <taxon>Eukaryota</taxon>
        <taxon>Fungi</taxon>
        <taxon>Dikarya</taxon>
        <taxon>Ascomycota</taxon>
        <taxon>Pezizomycotina</taxon>
        <taxon>Eurotiomycetes</taxon>
        <taxon>Chaetothyriomycetidae</taxon>
        <taxon>Chaetothyriales</taxon>
        <taxon>Cyphellophoraceae</taxon>
        <taxon>Cyphellophora</taxon>
    </lineage>
</organism>
<feature type="region of interest" description="Disordered" evidence="1">
    <location>
        <begin position="38"/>
        <end position="63"/>
    </location>
</feature>